<name>A0ACA8R5S5_METAZ</name>
<evidence type="ECO:0000313" key="2">
    <source>
        <dbReference type="Proteomes" id="UP000825015"/>
    </source>
</evidence>
<protein>
    <submittedName>
        <fullName evidence="1">Uncharacterized protein</fullName>
    </submittedName>
</protein>
<dbReference type="EMBL" id="AP019779">
    <property type="protein sequence ID" value="BBL62414.1"/>
    <property type="molecule type" value="Genomic_DNA"/>
</dbReference>
<reference evidence="1" key="1">
    <citation type="submission" date="2019-06" db="EMBL/GenBank/DDBJ databases">
        <title>Complete genome sequence of Methanobrevibacter arboriphilus strain SA.</title>
        <authorList>
            <person name="Asakawa S."/>
        </authorList>
    </citation>
    <scope>NUCLEOTIDE SEQUENCE</scope>
    <source>
        <strain evidence="1">SA</strain>
    </source>
</reference>
<gene>
    <name evidence="1" type="ORF">MarbSA_14540</name>
</gene>
<sequence length="134" mass="16110">MITTDEIIQSTMPTKWKQNKLEEKLTIHTQTTLNINLKNKLTDTYILGNQLKLTKNEIREVQDIILQIKDFKKLCANCSEEQIIVIMCLRTKRRYDKTIKIDRYGVWKEYKITWKLYSLISDRIGYHFHTPLFK</sequence>
<organism evidence="1 2">
    <name type="scientific">Methanobrevibacter arboriphilus</name>
    <dbReference type="NCBI Taxonomy" id="39441"/>
    <lineage>
        <taxon>Archaea</taxon>
        <taxon>Methanobacteriati</taxon>
        <taxon>Methanobacteriota</taxon>
        <taxon>Methanomada group</taxon>
        <taxon>Methanobacteria</taxon>
        <taxon>Methanobacteriales</taxon>
        <taxon>Methanobacteriaceae</taxon>
        <taxon>Methanobrevibacter</taxon>
    </lineage>
</organism>
<keyword evidence="2" id="KW-1185">Reference proteome</keyword>
<evidence type="ECO:0000313" key="1">
    <source>
        <dbReference type="EMBL" id="BBL62414.1"/>
    </source>
</evidence>
<proteinExistence type="predicted"/>
<accession>A0ACA8R5S5</accession>
<dbReference type="Proteomes" id="UP000825015">
    <property type="component" value="Chromosome"/>
</dbReference>